<dbReference type="InterPro" id="IPR036331">
    <property type="entry name" value="Chagasin-like_sf"/>
</dbReference>
<dbReference type="InterPro" id="IPR018990">
    <property type="entry name" value="Prot_inh_I42_chagasin"/>
</dbReference>
<organism evidence="4 7">
    <name type="scientific">Flexivirga alba</name>
    <dbReference type="NCBI Taxonomy" id="702742"/>
    <lineage>
        <taxon>Bacteria</taxon>
        <taxon>Bacillati</taxon>
        <taxon>Actinomycetota</taxon>
        <taxon>Actinomycetes</taxon>
        <taxon>Micrococcales</taxon>
        <taxon>Dermacoccaceae</taxon>
        <taxon>Flexivirga</taxon>
    </lineage>
</organism>
<dbReference type="RefSeq" id="WP_382397310.1">
    <property type="nucleotide sequence ID" value="NZ_JBHSWH010000001.1"/>
</dbReference>
<dbReference type="Pfam" id="PF09394">
    <property type="entry name" value="Inhibitor_I42"/>
    <property type="match status" value="1"/>
</dbReference>
<evidence type="ECO:0000313" key="4">
    <source>
        <dbReference type="EMBL" id="MFC6703716.1"/>
    </source>
</evidence>
<evidence type="ECO:0000313" key="5">
    <source>
        <dbReference type="EMBL" id="MFC6708120.1"/>
    </source>
</evidence>
<dbReference type="EMBL" id="JBHSWH010000001">
    <property type="protein sequence ID" value="MFC6708120.1"/>
    <property type="molecule type" value="Genomic_DNA"/>
</dbReference>
<evidence type="ECO:0000259" key="3">
    <source>
        <dbReference type="Pfam" id="PF09394"/>
    </source>
</evidence>
<reference evidence="4" key="1">
    <citation type="journal article" date="2014" name="Int. J. Syst. Evol. Microbiol.">
        <title>Complete genome of a new Firmicutes species belonging to the dominant human colonic microbiota ('Ruminococcus bicirculans') reveals two chromosomes and a selective capacity to utilize plant glucans.</title>
        <authorList>
            <consortium name="NISC Comparative Sequencing Program"/>
            <person name="Wegmann U."/>
            <person name="Louis P."/>
            <person name="Goesmann A."/>
            <person name="Henrissat B."/>
            <person name="Duncan S.H."/>
            <person name="Flint H.J."/>
        </authorList>
    </citation>
    <scope>NUCLEOTIDE SEQUENCE</scope>
    <source>
        <strain evidence="4">NBRC 107580</strain>
    </source>
</reference>
<dbReference type="EMBL" id="JBHSWH010000001">
    <property type="protein sequence ID" value="MFC6703716.1"/>
    <property type="molecule type" value="Genomic_DNA"/>
</dbReference>
<name>A0ABW2AA75_9MICO</name>
<evidence type="ECO:0000256" key="2">
    <source>
        <dbReference type="ARBA" id="ARBA00022704"/>
    </source>
</evidence>
<dbReference type="GO" id="GO:0030414">
    <property type="term" value="F:peptidase inhibitor activity"/>
    <property type="evidence" value="ECO:0007669"/>
    <property type="project" value="UniProtKB-KW"/>
</dbReference>
<comment type="caution">
    <text evidence="4">The sequence shown here is derived from an EMBL/GenBank/DDBJ whole genome shotgun (WGS) entry which is preliminary data.</text>
</comment>
<sequence>MASREEGDVDVPEQLILRVGQSMALRLPGLGTAGYRWESLAGSDVVEAQWHRGLEGSGGSQAAPGVSAPETVTLTGLRIGTTTVELVQARPWEAPDAALQRRRITVVVVD</sequence>
<dbReference type="Gene3D" id="2.60.40.2020">
    <property type="match status" value="1"/>
</dbReference>
<proteinExistence type="predicted"/>
<feature type="domain" description="Proteinase inhibitor I42 chagasin" evidence="3">
    <location>
        <begin position="17"/>
        <end position="106"/>
    </location>
</feature>
<evidence type="ECO:0000313" key="7">
    <source>
        <dbReference type="Proteomes" id="UP001596298"/>
    </source>
</evidence>
<dbReference type="Proteomes" id="UP001596298">
    <property type="component" value="Unassembled WGS sequence"/>
</dbReference>
<keyword evidence="1 4" id="KW-0646">Protease inhibitor</keyword>
<accession>A0ABW2AA75</accession>
<dbReference type="SUPFAM" id="SSF141066">
    <property type="entry name" value="ICP-like"/>
    <property type="match status" value="1"/>
</dbReference>
<evidence type="ECO:0000313" key="6">
    <source>
        <dbReference type="EMBL" id="MFC6708166.1"/>
    </source>
</evidence>
<protein>
    <submittedName>
        <fullName evidence="4">Protease inhibitor I42 family protein</fullName>
    </submittedName>
</protein>
<gene>
    <name evidence="4" type="ORF">ACFQDH_00060</name>
    <name evidence="5" type="ORF">ACFQDH_23485</name>
    <name evidence="6" type="ORF">ACFQDH_23765</name>
</gene>
<reference evidence="7" key="2">
    <citation type="journal article" date="2019" name="Int. J. Syst. Evol. Microbiol.">
        <title>The Global Catalogue of Microorganisms (GCM) 10K type strain sequencing project: providing services to taxonomists for standard genome sequencing and annotation.</title>
        <authorList>
            <consortium name="The Broad Institute Genomics Platform"/>
            <consortium name="The Broad Institute Genome Sequencing Center for Infectious Disease"/>
            <person name="Wu L."/>
            <person name="Ma J."/>
        </authorList>
    </citation>
    <scope>NUCLEOTIDE SEQUENCE [LARGE SCALE GENOMIC DNA]</scope>
    <source>
        <strain evidence="7">CCUG 58127</strain>
    </source>
</reference>
<dbReference type="EMBL" id="JBHSWH010000002">
    <property type="protein sequence ID" value="MFC6708166.1"/>
    <property type="molecule type" value="Genomic_DNA"/>
</dbReference>
<keyword evidence="7" id="KW-1185">Reference proteome</keyword>
<evidence type="ECO:0000256" key="1">
    <source>
        <dbReference type="ARBA" id="ARBA00022690"/>
    </source>
</evidence>
<keyword evidence="2" id="KW-0789">Thiol protease inhibitor</keyword>
<reference evidence="4" key="3">
    <citation type="submission" date="2024-09" db="EMBL/GenBank/DDBJ databases">
        <authorList>
            <person name="Sun Q."/>
            <person name="Mori K."/>
        </authorList>
    </citation>
    <scope>NUCLEOTIDE SEQUENCE</scope>
    <source>
        <strain evidence="4">NBRC 107580</strain>
    </source>
</reference>